<proteinExistence type="predicted"/>
<feature type="region of interest" description="Disordered" evidence="1">
    <location>
        <begin position="1"/>
        <end position="21"/>
    </location>
</feature>
<feature type="compositionally biased region" description="Basic and acidic residues" evidence="1">
    <location>
        <begin position="1"/>
        <end position="17"/>
    </location>
</feature>
<evidence type="ECO:0000313" key="2">
    <source>
        <dbReference type="EMBL" id="SBR54156.1"/>
    </source>
</evidence>
<dbReference type="AlphaFoldDB" id="A0A1A8MC77"/>
<gene>
    <name evidence="2" type="primary">Nfu_g_1_020719</name>
</gene>
<organism evidence="2">
    <name type="scientific">Nothobranchius pienaari</name>
    <dbReference type="NCBI Taxonomy" id="704102"/>
    <lineage>
        <taxon>Eukaryota</taxon>
        <taxon>Metazoa</taxon>
        <taxon>Chordata</taxon>
        <taxon>Craniata</taxon>
        <taxon>Vertebrata</taxon>
        <taxon>Euteleostomi</taxon>
        <taxon>Actinopterygii</taxon>
        <taxon>Neopterygii</taxon>
        <taxon>Teleostei</taxon>
        <taxon>Neoteleostei</taxon>
        <taxon>Acanthomorphata</taxon>
        <taxon>Ovalentaria</taxon>
        <taxon>Atherinomorphae</taxon>
        <taxon>Cyprinodontiformes</taxon>
        <taxon>Nothobranchiidae</taxon>
        <taxon>Nothobranchius</taxon>
    </lineage>
</organism>
<evidence type="ECO:0000256" key="1">
    <source>
        <dbReference type="SAM" id="MobiDB-lite"/>
    </source>
</evidence>
<accession>A0A1A8MC77</accession>
<reference evidence="2" key="1">
    <citation type="submission" date="2016-05" db="EMBL/GenBank/DDBJ databases">
        <authorList>
            <person name="Lavstsen T."/>
            <person name="Jespersen J.S."/>
        </authorList>
    </citation>
    <scope>NUCLEOTIDE SEQUENCE</scope>
    <source>
        <tissue evidence="2">Brain</tissue>
    </source>
</reference>
<reference evidence="2" key="2">
    <citation type="submission" date="2016-06" db="EMBL/GenBank/DDBJ databases">
        <title>The genome of a short-lived fish provides insights into sex chromosome evolution and the genetic control of aging.</title>
        <authorList>
            <person name="Reichwald K."/>
            <person name="Felder M."/>
            <person name="Petzold A."/>
            <person name="Koch P."/>
            <person name="Groth M."/>
            <person name="Platzer M."/>
        </authorList>
    </citation>
    <scope>NUCLEOTIDE SEQUENCE</scope>
    <source>
        <tissue evidence="2">Brain</tissue>
    </source>
</reference>
<name>A0A1A8MC77_9TELE</name>
<dbReference type="EMBL" id="HAEF01012997">
    <property type="protein sequence ID" value="SBR54156.1"/>
    <property type="molecule type" value="Transcribed_RNA"/>
</dbReference>
<feature type="non-terminal residue" evidence="2">
    <location>
        <position position="50"/>
    </location>
</feature>
<protein>
    <submittedName>
        <fullName evidence="2">Uncharacterized protein</fullName>
    </submittedName>
</protein>
<sequence>MVHRNDVSPDPAARDNQEPDIDWDVAAEYGVVADVVIVIPEFDSPLKEQQ</sequence>